<dbReference type="SMART" id="SM00448">
    <property type="entry name" value="REC"/>
    <property type="match status" value="1"/>
</dbReference>
<dbReference type="InterPro" id="IPR050595">
    <property type="entry name" value="Bact_response_regulator"/>
</dbReference>
<dbReference type="GeneID" id="79950966"/>
<dbReference type="KEGG" id="manq:L1994_11160"/>
<organism evidence="4 5">
    <name type="scientific">Methanomicrobium antiquum</name>
    <dbReference type="NCBI Taxonomy" id="487686"/>
    <lineage>
        <taxon>Archaea</taxon>
        <taxon>Methanobacteriati</taxon>
        <taxon>Methanobacteriota</taxon>
        <taxon>Stenosarchaea group</taxon>
        <taxon>Methanomicrobia</taxon>
        <taxon>Methanomicrobiales</taxon>
        <taxon>Methanomicrobiaceae</taxon>
        <taxon>Methanomicrobium</taxon>
    </lineage>
</organism>
<dbReference type="Gene3D" id="3.40.50.2300">
    <property type="match status" value="1"/>
</dbReference>
<protein>
    <submittedName>
        <fullName evidence="4">Response regulator</fullName>
    </submittedName>
</protein>
<dbReference type="EMBL" id="CP091092">
    <property type="protein sequence ID" value="WFN36684.1"/>
    <property type="molecule type" value="Genomic_DNA"/>
</dbReference>
<reference evidence="4" key="1">
    <citation type="submission" date="2022-01" db="EMBL/GenBank/DDBJ databases">
        <title>Complete genome of Methanomicrobium antiquum DSM 21220.</title>
        <authorList>
            <person name="Chen S.-C."/>
            <person name="You Y.-T."/>
            <person name="Zhou Y.-Z."/>
            <person name="Lai M.-C."/>
        </authorList>
    </citation>
    <scope>NUCLEOTIDE SEQUENCE</scope>
    <source>
        <strain evidence="4">DSM 21220</strain>
    </source>
</reference>
<evidence type="ECO:0000256" key="1">
    <source>
        <dbReference type="ARBA" id="ARBA00022553"/>
    </source>
</evidence>
<sequence>MTKEFKVLIVEDDAIISMDIEQRVKKAGWAVIGVEDRAEKVYEAVEKERPDIVLMDINIKGDSDGVTVAEKLLEDYGIHVIYITAYSDMSMKERSLKTDPLGYLVKPIREAELTEMLEYAAERISRLKNL</sequence>
<dbReference type="Pfam" id="PF00072">
    <property type="entry name" value="Response_reg"/>
    <property type="match status" value="1"/>
</dbReference>
<feature type="domain" description="Response regulatory" evidence="3">
    <location>
        <begin position="6"/>
        <end position="121"/>
    </location>
</feature>
<keyword evidence="5" id="KW-1185">Reference proteome</keyword>
<gene>
    <name evidence="4" type="ORF">L1994_11160</name>
</gene>
<evidence type="ECO:0000313" key="5">
    <source>
        <dbReference type="Proteomes" id="UP001218895"/>
    </source>
</evidence>
<evidence type="ECO:0000259" key="3">
    <source>
        <dbReference type="PROSITE" id="PS50110"/>
    </source>
</evidence>
<dbReference type="PROSITE" id="PS50110">
    <property type="entry name" value="RESPONSE_REGULATORY"/>
    <property type="match status" value="1"/>
</dbReference>
<feature type="modified residue" description="4-aspartylphosphate" evidence="2">
    <location>
        <position position="56"/>
    </location>
</feature>
<evidence type="ECO:0000256" key="2">
    <source>
        <dbReference type="PROSITE-ProRule" id="PRU00169"/>
    </source>
</evidence>
<dbReference type="PANTHER" id="PTHR44591:SF3">
    <property type="entry name" value="RESPONSE REGULATORY DOMAIN-CONTAINING PROTEIN"/>
    <property type="match status" value="1"/>
</dbReference>
<dbReference type="PANTHER" id="PTHR44591">
    <property type="entry name" value="STRESS RESPONSE REGULATOR PROTEIN 1"/>
    <property type="match status" value="1"/>
</dbReference>
<dbReference type="InterPro" id="IPR001789">
    <property type="entry name" value="Sig_transdc_resp-reg_receiver"/>
</dbReference>
<dbReference type="RefSeq" id="WP_278099521.1">
    <property type="nucleotide sequence ID" value="NZ_CP091092.1"/>
</dbReference>
<dbReference type="CDD" id="cd17534">
    <property type="entry name" value="REC_DC-like"/>
    <property type="match status" value="1"/>
</dbReference>
<dbReference type="InterPro" id="IPR011006">
    <property type="entry name" value="CheY-like_superfamily"/>
</dbReference>
<accession>A0AAF0JLH6</accession>
<keyword evidence="1 2" id="KW-0597">Phosphoprotein</keyword>
<dbReference type="Proteomes" id="UP001218895">
    <property type="component" value="Chromosome"/>
</dbReference>
<dbReference type="SUPFAM" id="SSF52172">
    <property type="entry name" value="CheY-like"/>
    <property type="match status" value="1"/>
</dbReference>
<dbReference type="GO" id="GO:0000160">
    <property type="term" value="P:phosphorelay signal transduction system"/>
    <property type="evidence" value="ECO:0007669"/>
    <property type="project" value="InterPro"/>
</dbReference>
<dbReference type="AlphaFoldDB" id="A0AAF0JLH6"/>
<evidence type="ECO:0000313" key="4">
    <source>
        <dbReference type="EMBL" id="WFN36684.1"/>
    </source>
</evidence>
<proteinExistence type="predicted"/>
<name>A0AAF0JLH6_9EURY</name>